<evidence type="ECO:0000313" key="2">
    <source>
        <dbReference type="EMBL" id="KAE8304331.1"/>
    </source>
</evidence>
<dbReference type="OMA" id="SCTLAKP"/>
<organism evidence="2 3">
    <name type="scientific">Giardia intestinalis (strain ATCC 50803 / WB clone C6)</name>
    <name type="common">Giardia lamblia</name>
    <dbReference type="NCBI Taxonomy" id="184922"/>
    <lineage>
        <taxon>Eukaryota</taxon>
        <taxon>Metamonada</taxon>
        <taxon>Diplomonadida</taxon>
        <taxon>Hexamitidae</taxon>
        <taxon>Giardiinae</taxon>
        <taxon>Giardia</taxon>
    </lineage>
</organism>
<feature type="region of interest" description="Disordered" evidence="1">
    <location>
        <begin position="527"/>
        <end position="600"/>
    </location>
</feature>
<sequence>MRSPADPAVTRLSGYVAYTLAGSGIAGFCDGTLQSCTLAKPSRIAYDQSREAFFILDQQLVHGLRVITKDLGVHTLSWRPDCVLRAPRSLAILNNILLIADTGNGSVKYLLLTNYFKLSQKRSTVQFCSSTCGVLRTLSLDVTQPVDILPYSPTSFLVLDAVQRSLKLVLLDIFLEQPSGEALLAIQAVETLYVGVLRLPSNMIDLYKRKYLLVSEKASLVVISLETKRGVKFRLKCRSSSMSQASESRMRSKDEQRCGQNVKPDIHQSYLSEPEHISGLSAYKMSSTQTIIFLADSHTHMLYYAILDLQSTLDSLAEGAPKEPTDDRYIDVYQLTNPMRRSGYLNGALKKAEFSNPQGILAFTLDGQLCISVCDTGNSVIRLIGPDFLKQEREQPAYLQVQANNHDLIQGRVRAGADKHFLALRRVLQQTKVHNISSATIRNTDKNNRVCASIALPAPPLLKEKHEHNKQILYHYLTKANVTHAIDGDMHLDACRLEDLDESDTPSLTSEDPLTAELESIEKSAETIGHAEQARRPSSIHKTLRSSGRAKAHADASVQYESEKTISTADRSTQVLSEVEPKLGQESDSNPDSFTPESPISVQDSLTIDTEIPEVPPSCCTSDATKWEFQIIGRTWFVVHNFDESGSLVKQLDDLMDENHLFDIHQKITGLSTAILAQNDSRLIKDLLQLAFLFFKKFSNLNEYITLYQSLPFPKKFKPSIKCLMLLRCISTNRLTQLSDAMINEILLPLTAQGWFSSTSADINYLSLLGWGNGWAMVLAIKLLVRDTPVPLTRPPENKLSVHTPGHTIQSAFALDLEVTDPDFRLSVAVIVTDERLEGRQVFVKVTDGMEIMALENCKLTKVHNQEPCRPVLSSHLSLPLTSVTDLIIKVSCADTVIRTQVPIKSIAELSDIAIDKGLDSGLVPAWAVNLMKYTLIVSQ</sequence>
<evidence type="ECO:0000256" key="1">
    <source>
        <dbReference type="SAM" id="MobiDB-lite"/>
    </source>
</evidence>
<gene>
    <name evidence="2" type="ORF">GL50803_0012231</name>
</gene>
<dbReference type="AlphaFoldDB" id="D3KHR1"/>
<name>D3KHR1_GIAIC</name>
<dbReference type="EMBL" id="AACB03000002">
    <property type="protein sequence ID" value="KAE8304331.1"/>
    <property type="molecule type" value="Genomic_DNA"/>
</dbReference>
<accession>D3KHR1</accession>
<evidence type="ECO:0000313" key="3">
    <source>
        <dbReference type="Proteomes" id="UP000001548"/>
    </source>
</evidence>
<dbReference type="VEuPathDB" id="GiardiaDB:GL50803_12231"/>
<proteinExistence type="predicted"/>
<feature type="compositionally biased region" description="Polar residues" evidence="1">
    <location>
        <begin position="586"/>
        <end position="600"/>
    </location>
</feature>
<dbReference type="Proteomes" id="UP000001548">
    <property type="component" value="Unassembled WGS sequence"/>
</dbReference>
<reference evidence="2 3" key="1">
    <citation type="journal article" date="2007" name="Science">
        <title>Genomic minimalism in the early diverging intestinal parasite Giardia lamblia.</title>
        <authorList>
            <person name="Morrison H.G."/>
            <person name="McArthur A.G."/>
            <person name="Gillin F.D."/>
            <person name="Aley S.B."/>
            <person name="Adam R.D."/>
            <person name="Olsen G.J."/>
            <person name="Best A.A."/>
            <person name="Cande W.Z."/>
            <person name="Chen F."/>
            <person name="Cipriano M.J."/>
            <person name="Davids B.J."/>
            <person name="Dawson S.C."/>
            <person name="Elmendorf H.G."/>
            <person name="Hehl A.B."/>
            <person name="Holder M.E."/>
            <person name="Huse S.M."/>
            <person name="Kim U.U."/>
            <person name="Lasek-Nesselquist E."/>
            <person name="Manning G."/>
            <person name="Nigam A."/>
            <person name="Nixon J.E."/>
            <person name="Palm D."/>
            <person name="Passamaneck N.E."/>
            <person name="Prabhu A."/>
            <person name="Reich C.I."/>
            <person name="Reiner D.S."/>
            <person name="Samuelson J."/>
            <person name="Svard S.G."/>
            <person name="Sogin M.L."/>
        </authorList>
    </citation>
    <scope>NUCLEOTIDE SEQUENCE [LARGE SCALE GENOMIC DNA]</scope>
    <source>
        <strain evidence="2 3">WB C6</strain>
    </source>
</reference>
<feature type="compositionally biased region" description="Basic residues" evidence="1">
    <location>
        <begin position="538"/>
        <end position="551"/>
    </location>
</feature>
<protein>
    <submittedName>
        <fullName evidence="2">Uncharacterized protein</fullName>
    </submittedName>
</protein>
<comment type="caution">
    <text evidence="2">The sequence shown here is derived from an EMBL/GenBank/DDBJ whole genome shotgun (WGS) entry which is preliminary data.</text>
</comment>
<dbReference type="HOGENOM" id="CLU_312269_0_0_1"/>
<keyword evidence="3" id="KW-1185">Reference proteome</keyword>
<feature type="compositionally biased region" description="Polar residues" evidence="1">
    <location>
        <begin position="565"/>
        <end position="576"/>
    </location>
</feature>